<evidence type="ECO:0000313" key="2">
    <source>
        <dbReference type="Proteomes" id="UP000316759"/>
    </source>
</evidence>
<dbReference type="EMBL" id="SUNJ01012230">
    <property type="protein sequence ID" value="TPP58236.1"/>
    <property type="molecule type" value="Genomic_DNA"/>
</dbReference>
<accession>A0A504YCN8</accession>
<sequence>MLHTMMQVARCNLSPRLTHSGWNLSEKRISSEITSSLW</sequence>
<keyword evidence="2" id="KW-1185">Reference proteome</keyword>
<protein>
    <submittedName>
        <fullName evidence="1">Uncharacterized protein</fullName>
    </submittedName>
</protein>
<gene>
    <name evidence="1" type="ORF">FGIG_01700</name>
</gene>
<proteinExistence type="predicted"/>
<organism evidence="1 2">
    <name type="scientific">Fasciola gigantica</name>
    <name type="common">Giant liver fluke</name>
    <dbReference type="NCBI Taxonomy" id="46835"/>
    <lineage>
        <taxon>Eukaryota</taxon>
        <taxon>Metazoa</taxon>
        <taxon>Spiralia</taxon>
        <taxon>Lophotrochozoa</taxon>
        <taxon>Platyhelminthes</taxon>
        <taxon>Trematoda</taxon>
        <taxon>Digenea</taxon>
        <taxon>Plagiorchiida</taxon>
        <taxon>Echinostomata</taxon>
        <taxon>Echinostomatoidea</taxon>
        <taxon>Fasciolidae</taxon>
        <taxon>Fasciola</taxon>
    </lineage>
</organism>
<name>A0A504YCN8_FASGI</name>
<reference evidence="1 2" key="1">
    <citation type="submission" date="2019-04" db="EMBL/GenBank/DDBJ databases">
        <title>Annotation for the trematode Fasciola gigantica.</title>
        <authorList>
            <person name="Choi Y.-J."/>
        </authorList>
    </citation>
    <scope>NUCLEOTIDE SEQUENCE [LARGE SCALE GENOMIC DNA]</scope>
    <source>
        <strain evidence="1">Uganda_cow_1</strain>
    </source>
</reference>
<dbReference type="AlphaFoldDB" id="A0A504YCN8"/>
<evidence type="ECO:0000313" key="1">
    <source>
        <dbReference type="EMBL" id="TPP58236.1"/>
    </source>
</evidence>
<dbReference type="Proteomes" id="UP000316759">
    <property type="component" value="Unassembled WGS sequence"/>
</dbReference>
<comment type="caution">
    <text evidence="1">The sequence shown here is derived from an EMBL/GenBank/DDBJ whole genome shotgun (WGS) entry which is preliminary data.</text>
</comment>